<keyword evidence="2 5" id="KW-0808">Transferase</keyword>
<feature type="binding site" evidence="5">
    <location>
        <begin position="188"/>
        <end position="191"/>
    </location>
    <ligand>
        <name>substrate</name>
    </ligand>
</feature>
<name>A0A4R3MX29_9GAMM</name>
<evidence type="ECO:0000256" key="2">
    <source>
        <dbReference type="ARBA" id="ARBA00022679"/>
    </source>
</evidence>
<dbReference type="GO" id="GO:0003676">
    <property type="term" value="F:nucleic acid binding"/>
    <property type="evidence" value="ECO:0007669"/>
    <property type="project" value="InterPro"/>
</dbReference>
<dbReference type="PROSITE" id="PS00092">
    <property type="entry name" value="N6_MTASE"/>
    <property type="match status" value="1"/>
</dbReference>
<gene>
    <name evidence="5" type="primary">prmC</name>
    <name evidence="8" type="ORF">EDC35_109173</name>
</gene>
<dbReference type="InterPro" id="IPR004556">
    <property type="entry name" value="HemK-like"/>
</dbReference>
<proteinExistence type="inferred from homology"/>
<reference evidence="8 9" key="1">
    <citation type="submission" date="2019-03" db="EMBL/GenBank/DDBJ databases">
        <title>Genomic Encyclopedia of Type Strains, Phase IV (KMG-IV): sequencing the most valuable type-strain genomes for metagenomic binning, comparative biology and taxonomic classification.</title>
        <authorList>
            <person name="Goeker M."/>
        </authorList>
    </citation>
    <scope>NUCLEOTIDE SEQUENCE [LARGE SCALE GENOMIC DNA]</scope>
    <source>
        <strain evidence="8 9">DSM 13587</strain>
    </source>
</reference>
<dbReference type="AlphaFoldDB" id="A0A4R3MX29"/>
<comment type="function">
    <text evidence="5">Methylates the class 1 translation termination release factors RF1/PrfA and RF2/PrfB on the glutamine residue of the universally conserved GGQ motif.</text>
</comment>
<feature type="binding site" evidence="5">
    <location>
        <position position="145"/>
    </location>
    <ligand>
        <name>S-adenosyl-L-methionine</name>
        <dbReference type="ChEBI" id="CHEBI:59789"/>
    </ligand>
</feature>
<accession>A0A4R3MX29</accession>
<evidence type="ECO:0000256" key="5">
    <source>
        <dbReference type="HAMAP-Rule" id="MF_02126"/>
    </source>
</evidence>
<dbReference type="EMBL" id="SMAO01000009">
    <property type="protein sequence ID" value="TCT19293.1"/>
    <property type="molecule type" value="Genomic_DNA"/>
</dbReference>
<dbReference type="GO" id="GO:0032259">
    <property type="term" value="P:methylation"/>
    <property type="evidence" value="ECO:0007669"/>
    <property type="project" value="UniProtKB-KW"/>
</dbReference>
<feature type="domain" description="Release factor glutamine methyltransferase N-terminal" evidence="7">
    <location>
        <begin position="7"/>
        <end position="77"/>
    </location>
</feature>
<comment type="catalytic activity">
    <reaction evidence="4 5">
        <text>L-glutaminyl-[peptide chain release factor] + S-adenosyl-L-methionine = N(5)-methyl-L-glutaminyl-[peptide chain release factor] + S-adenosyl-L-homocysteine + H(+)</text>
        <dbReference type="Rhea" id="RHEA:42896"/>
        <dbReference type="Rhea" id="RHEA-COMP:10271"/>
        <dbReference type="Rhea" id="RHEA-COMP:10272"/>
        <dbReference type="ChEBI" id="CHEBI:15378"/>
        <dbReference type="ChEBI" id="CHEBI:30011"/>
        <dbReference type="ChEBI" id="CHEBI:57856"/>
        <dbReference type="ChEBI" id="CHEBI:59789"/>
        <dbReference type="ChEBI" id="CHEBI:61891"/>
        <dbReference type="EC" id="2.1.1.297"/>
    </reaction>
</comment>
<dbReference type="Pfam" id="PF05175">
    <property type="entry name" value="MTS"/>
    <property type="match status" value="1"/>
</dbReference>
<dbReference type="NCBIfam" id="TIGR03534">
    <property type="entry name" value="RF_mod_PrmC"/>
    <property type="match status" value="1"/>
</dbReference>
<organism evidence="8 9">
    <name type="scientific">Thiobaca trueperi</name>
    <dbReference type="NCBI Taxonomy" id="127458"/>
    <lineage>
        <taxon>Bacteria</taxon>
        <taxon>Pseudomonadati</taxon>
        <taxon>Pseudomonadota</taxon>
        <taxon>Gammaproteobacteria</taxon>
        <taxon>Chromatiales</taxon>
        <taxon>Chromatiaceae</taxon>
        <taxon>Thiobaca</taxon>
    </lineage>
</organism>
<dbReference type="InterPro" id="IPR002052">
    <property type="entry name" value="DNA_methylase_N6_adenine_CS"/>
</dbReference>
<dbReference type="SUPFAM" id="SSF53335">
    <property type="entry name" value="S-adenosyl-L-methionine-dependent methyltransferases"/>
    <property type="match status" value="1"/>
</dbReference>
<evidence type="ECO:0000259" key="7">
    <source>
        <dbReference type="Pfam" id="PF17827"/>
    </source>
</evidence>
<feature type="binding site" evidence="5">
    <location>
        <position position="188"/>
    </location>
    <ligand>
        <name>S-adenosyl-L-methionine</name>
        <dbReference type="ChEBI" id="CHEBI:59789"/>
    </ligand>
</feature>
<evidence type="ECO:0000256" key="4">
    <source>
        <dbReference type="ARBA" id="ARBA00048391"/>
    </source>
</evidence>
<feature type="binding site" evidence="5">
    <location>
        <begin position="122"/>
        <end position="126"/>
    </location>
    <ligand>
        <name>S-adenosyl-L-methionine</name>
        <dbReference type="ChEBI" id="CHEBI:59789"/>
    </ligand>
</feature>
<keyword evidence="9" id="KW-1185">Reference proteome</keyword>
<dbReference type="GO" id="GO:0102559">
    <property type="term" value="F:peptide chain release factor N(5)-glutamine methyltransferase activity"/>
    <property type="evidence" value="ECO:0007669"/>
    <property type="project" value="UniProtKB-EC"/>
</dbReference>
<keyword evidence="3 5" id="KW-0949">S-adenosyl-L-methionine</keyword>
<evidence type="ECO:0000256" key="1">
    <source>
        <dbReference type="ARBA" id="ARBA00022603"/>
    </source>
</evidence>
<dbReference type="PANTHER" id="PTHR18895">
    <property type="entry name" value="HEMK METHYLTRANSFERASE"/>
    <property type="match status" value="1"/>
</dbReference>
<dbReference type="InterPro" id="IPR019874">
    <property type="entry name" value="RF_methyltr_PrmC"/>
</dbReference>
<sequence length="287" mass="31160">MSDRTDQILRRAAIALASLPETNPRLEAELLLTLATGWSRASLLAWPERELAPRDAAVFDDLLARRLDGEPIAYLRGRQGFWTLDLRVTPATLIPRPETELLVETALVRLAADAPLRIADLGTGSGAIAAALASERPGWQLIATDRSASALAVAHDNFRALHLDRVSVLHANWLAAFAPDSLDAILANPPYIAGDDPHLQRGDLRFEPRPALTPEGDGLDAIRVIARDARRCLRSGGLLMVEHGYDQGAAVRAIFRDAGLQRIETRRDLAGQDRITLGDDGSVKSSD</sequence>
<dbReference type="NCBIfam" id="TIGR00536">
    <property type="entry name" value="hemK_fam"/>
    <property type="match status" value="1"/>
</dbReference>
<dbReference type="CDD" id="cd02440">
    <property type="entry name" value="AdoMet_MTases"/>
    <property type="match status" value="1"/>
</dbReference>
<evidence type="ECO:0000256" key="3">
    <source>
        <dbReference type="ARBA" id="ARBA00022691"/>
    </source>
</evidence>
<comment type="caution">
    <text evidence="8">The sequence shown here is derived from an EMBL/GenBank/DDBJ whole genome shotgun (WGS) entry which is preliminary data.</text>
</comment>
<dbReference type="RefSeq" id="WP_132978273.1">
    <property type="nucleotide sequence ID" value="NZ_SMAO01000009.1"/>
</dbReference>
<protein>
    <recommendedName>
        <fullName evidence="5">Release factor glutamine methyltransferase</fullName>
        <shortName evidence="5">RF MTase</shortName>
        <ecNumber evidence="5">2.1.1.297</ecNumber>
    </recommendedName>
    <alternativeName>
        <fullName evidence="5">N5-glutamine methyltransferase PrmC</fullName>
    </alternativeName>
    <alternativeName>
        <fullName evidence="5">Protein-(glutamine-N5) MTase PrmC</fullName>
    </alternativeName>
    <alternativeName>
        <fullName evidence="5">Protein-glutamine N-methyltransferase PrmC</fullName>
    </alternativeName>
</protein>
<evidence type="ECO:0000259" key="6">
    <source>
        <dbReference type="Pfam" id="PF05175"/>
    </source>
</evidence>
<dbReference type="OrthoDB" id="9800643at2"/>
<comment type="similarity">
    <text evidence="5">Belongs to the protein N5-glutamine methyltransferase family. PrmC subfamily.</text>
</comment>
<dbReference type="Pfam" id="PF17827">
    <property type="entry name" value="PrmC_N"/>
    <property type="match status" value="1"/>
</dbReference>
<dbReference type="HAMAP" id="MF_02126">
    <property type="entry name" value="RF_methyltr_PrmC"/>
    <property type="match status" value="1"/>
</dbReference>
<evidence type="ECO:0000313" key="9">
    <source>
        <dbReference type="Proteomes" id="UP000295717"/>
    </source>
</evidence>
<evidence type="ECO:0000313" key="8">
    <source>
        <dbReference type="EMBL" id="TCT19293.1"/>
    </source>
</evidence>
<dbReference type="Proteomes" id="UP000295717">
    <property type="component" value="Unassembled WGS sequence"/>
</dbReference>
<keyword evidence="1 5" id="KW-0489">Methyltransferase</keyword>
<dbReference type="InterPro" id="IPR007848">
    <property type="entry name" value="Small_mtfrase_dom"/>
</dbReference>
<feature type="binding site" evidence="5">
    <location>
        <position position="173"/>
    </location>
    <ligand>
        <name>S-adenosyl-L-methionine</name>
        <dbReference type="ChEBI" id="CHEBI:59789"/>
    </ligand>
</feature>
<dbReference type="InterPro" id="IPR040758">
    <property type="entry name" value="PrmC_N"/>
</dbReference>
<dbReference type="Gene3D" id="1.10.8.10">
    <property type="entry name" value="DNA helicase RuvA subunit, C-terminal domain"/>
    <property type="match status" value="1"/>
</dbReference>
<feature type="domain" description="Methyltransferase small" evidence="6">
    <location>
        <begin position="110"/>
        <end position="196"/>
    </location>
</feature>
<dbReference type="InterPro" id="IPR050320">
    <property type="entry name" value="N5-glutamine_MTase"/>
</dbReference>
<dbReference type="InterPro" id="IPR029063">
    <property type="entry name" value="SAM-dependent_MTases_sf"/>
</dbReference>
<dbReference type="PANTHER" id="PTHR18895:SF74">
    <property type="entry name" value="MTRF1L RELEASE FACTOR GLUTAMINE METHYLTRANSFERASE"/>
    <property type="match status" value="1"/>
</dbReference>
<dbReference type="FunFam" id="3.40.50.150:FF:000053">
    <property type="entry name" value="Release factor glutamine methyltransferase"/>
    <property type="match status" value="1"/>
</dbReference>
<dbReference type="EC" id="2.1.1.297" evidence="5"/>
<dbReference type="Gene3D" id="3.40.50.150">
    <property type="entry name" value="Vaccinia Virus protein VP39"/>
    <property type="match status" value="1"/>
</dbReference>